<dbReference type="GO" id="GO:0003964">
    <property type="term" value="F:RNA-directed DNA polymerase activity"/>
    <property type="evidence" value="ECO:0007669"/>
    <property type="project" value="UniProtKB-KW"/>
</dbReference>
<organism evidence="1 2">
    <name type="scientific">Phytophthora palmivora</name>
    <dbReference type="NCBI Taxonomy" id="4796"/>
    <lineage>
        <taxon>Eukaryota</taxon>
        <taxon>Sar</taxon>
        <taxon>Stramenopiles</taxon>
        <taxon>Oomycota</taxon>
        <taxon>Peronosporomycetes</taxon>
        <taxon>Peronosporales</taxon>
        <taxon>Peronosporaceae</taxon>
        <taxon>Phytophthora</taxon>
    </lineage>
</organism>
<dbReference type="AlphaFoldDB" id="A0A2P4XGP4"/>
<name>A0A2P4XGP4_9STRA</name>
<gene>
    <name evidence="1" type="ORF">PHPALM_19718</name>
</gene>
<sequence>MRMGRDLYAYVDGADLTNDHWETQELNGTSVTKWLSLANYLHKYSAGYAELAQPLSDHLKTDAD</sequence>
<keyword evidence="1" id="KW-0808">Transferase</keyword>
<keyword evidence="2" id="KW-1185">Reference proteome</keyword>
<dbReference type="Proteomes" id="UP000237271">
    <property type="component" value="Unassembled WGS sequence"/>
</dbReference>
<keyword evidence="1" id="KW-0548">Nucleotidyltransferase</keyword>
<dbReference type="EMBL" id="NCKW01011059">
    <property type="protein sequence ID" value="POM64718.1"/>
    <property type="molecule type" value="Genomic_DNA"/>
</dbReference>
<accession>A0A2P4XGP4</accession>
<comment type="caution">
    <text evidence="1">The sequence shown here is derived from an EMBL/GenBank/DDBJ whole genome shotgun (WGS) entry which is preliminary data.</text>
</comment>
<evidence type="ECO:0000313" key="2">
    <source>
        <dbReference type="Proteomes" id="UP000237271"/>
    </source>
</evidence>
<reference evidence="1 2" key="1">
    <citation type="journal article" date="2017" name="Genome Biol. Evol.">
        <title>Phytophthora megakarya and P. palmivora, closely related causal agents of cacao black pod rot, underwent increases in genome sizes and gene numbers by different mechanisms.</title>
        <authorList>
            <person name="Ali S.S."/>
            <person name="Shao J."/>
            <person name="Lary D.J."/>
            <person name="Kronmiller B."/>
            <person name="Shen D."/>
            <person name="Strem M.D."/>
            <person name="Amoako-Attah I."/>
            <person name="Akrofi A.Y."/>
            <person name="Begoude B.A."/>
            <person name="Ten Hoopen G.M."/>
            <person name="Coulibaly K."/>
            <person name="Kebe B.I."/>
            <person name="Melnick R.L."/>
            <person name="Guiltinan M.J."/>
            <person name="Tyler B.M."/>
            <person name="Meinhardt L.W."/>
            <person name="Bailey B.A."/>
        </authorList>
    </citation>
    <scope>NUCLEOTIDE SEQUENCE [LARGE SCALE GENOMIC DNA]</scope>
    <source>
        <strain evidence="2">sbr112.9</strain>
    </source>
</reference>
<protein>
    <submittedName>
        <fullName evidence="1">Reverse transcriptase</fullName>
    </submittedName>
</protein>
<evidence type="ECO:0000313" key="1">
    <source>
        <dbReference type="EMBL" id="POM64718.1"/>
    </source>
</evidence>
<proteinExistence type="predicted"/>
<keyword evidence="1" id="KW-0695">RNA-directed DNA polymerase</keyword>